<dbReference type="InterPro" id="IPR029026">
    <property type="entry name" value="tRNA_m1G_MTases_N"/>
</dbReference>
<evidence type="ECO:0000259" key="8">
    <source>
        <dbReference type="Pfam" id="PF00588"/>
    </source>
</evidence>
<evidence type="ECO:0000256" key="5">
    <source>
        <dbReference type="ARBA" id="ARBA00022694"/>
    </source>
</evidence>
<dbReference type="PANTHER" id="PTHR43453">
    <property type="entry name" value="RRNA METHYLASE-LIKE"/>
    <property type="match status" value="1"/>
</dbReference>
<evidence type="ECO:0000256" key="4">
    <source>
        <dbReference type="ARBA" id="ARBA00022691"/>
    </source>
</evidence>
<comment type="caution">
    <text evidence="9">The sequence shown here is derived from an EMBL/GenBank/DDBJ whole genome shotgun (WGS) entry which is preliminary data.</text>
</comment>
<keyword evidence="10" id="KW-1185">Reference proteome</keyword>
<dbReference type="CDD" id="cd18092">
    <property type="entry name" value="SpoU-like_TrmH"/>
    <property type="match status" value="1"/>
</dbReference>
<keyword evidence="1 7" id="KW-0820">tRNA-binding</keyword>
<comment type="function">
    <text evidence="7">Catalyzes the 2'-O methylation of guanosine at position 18 in tRNA.</text>
</comment>
<reference evidence="10" key="1">
    <citation type="journal article" date="2019" name="Int. J. Syst. Evol. Microbiol.">
        <title>The Global Catalogue of Microorganisms (GCM) 10K type strain sequencing project: providing services to taxonomists for standard genome sequencing and annotation.</title>
        <authorList>
            <consortium name="The Broad Institute Genomics Platform"/>
            <consortium name="The Broad Institute Genome Sequencing Center for Infectious Disease"/>
            <person name="Wu L."/>
            <person name="Ma J."/>
        </authorList>
    </citation>
    <scope>NUCLEOTIDE SEQUENCE [LARGE SCALE GENOMIC DNA]</scope>
    <source>
        <strain evidence="10">JCM 18198</strain>
    </source>
</reference>
<accession>A0ABP8ZHL7</accession>
<sequence>MESLFQDKNYLEYLETFISENRKEGFKRVLGNRTKHFTVAVEDIFQLHNTSAVMRSCDVFGIQELHVIEQKFGKTIDTEIAMGAQKWVDIHRYSNNQACIDQLKAKGYQIIATTPHENDCMLEDFDITKPSAIFFGTERHGLSEEVINQADGYLKIPMVGFTESLNISVSAAIILQNISTRLRNSDINWQLTEAELLEKCIDWARKSIKDIDFITQKYLERNIRT</sequence>
<dbReference type="EMBL" id="BAABIP010000003">
    <property type="protein sequence ID" value="GAA4756587.1"/>
    <property type="molecule type" value="Genomic_DNA"/>
</dbReference>
<keyword evidence="3 7" id="KW-0808">Transferase</keyword>
<dbReference type="Proteomes" id="UP001500141">
    <property type="component" value="Unassembled WGS sequence"/>
</dbReference>
<evidence type="ECO:0000256" key="2">
    <source>
        <dbReference type="ARBA" id="ARBA00022603"/>
    </source>
</evidence>
<name>A0ABP8ZHL7_9FLAO</name>
<keyword evidence="6 7" id="KW-0694">RNA-binding</keyword>
<feature type="domain" description="tRNA/rRNA methyltransferase SpoU type" evidence="8">
    <location>
        <begin position="37"/>
        <end position="175"/>
    </location>
</feature>
<evidence type="ECO:0000256" key="1">
    <source>
        <dbReference type="ARBA" id="ARBA00022555"/>
    </source>
</evidence>
<organism evidence="9 10">
    <name type="scientific">Flavobacterium hankyongi</name>
    <dbReference type="NCBI Taxonomy" id="1176532"/>
    <lineage>
        <taxon>Bacteria</taxon>
        <taxon>Pseudomonadati</taxon>
        <taxon>Bacteroidota</taxon>
        <taxon>Flavobacteriia</taxon>
        <taxon>Flavobacteriales</taxon>
        <taxon>Flavobacteriaceae</taxon>
        <taxon>Flavobacterium</taxon>
    </lineage>
</organism>
<dbReference type="RefSeq" id="WP_264542943.1">
    <property type="nucleotide sequence ID" value="NZ_BAABIP010000003.1"/>
</dbReference>
<dbReference type="InterPro" id="IPR001537">
    <property type="entry name" value="SpoU_MeTrfase"/>
</dbReference>
<evidence type="ECO:0000256" key="3">
    <source>
        <dbReference type="ARBA" id="ARBA00022679"/>
    </source>
</evidence>
<dbReference type="SUPFAM" id="SSF75217">
    <property type="entry name" value="alpha/beta knot"/>
    <property type="match status" value="1"/>
</dbReference>
<comment type="similarity">
    <text evidence="7">Belongs to the class IV-like SAM-binding methyltransferase superfamily. RNA methyltransferase TrmH family.</text>
</comment>
<feature type="binding site" evidence="7">
    <location>
        <position position="113"/>
    </location>
    <ligand>
        <name>S-adenosyl-L-methionine</name>
        <dbReference type="ChEBI" id="CHEBI:59789"/>
    </ligand>
</feature>
<dbReference type="GO" id="GO:0008168">
    <property type="term" value="F:methyltransferase activity"/>
    <property type="evidence" value="ECO:0007669"/>
    <property type="project" value="UniProtKB-KW"/>
</dbReference>
<evidence type="ECO:0000256" key="7">
    <source>
        <dbReference type="HAMAP-Rule" id="MF_02060"/>
    </source>
</evidence>
<dbReference type="GO" id="GO:0032259">
    <property type="term" value="P:methylation"/>
    <property type="evidence" value="ECO:0007669"/>
    <property type="project" value="UniProtKB-KW"/>
</dbReference>
<dbReference type="EC" id="2.1.1.34" evidence="7"/>
<dbReference type="Pfam" id="PF00588">
    <property type="entry name" value="SpoU_methylase"/>
    <property type="match status" value="1"/>
</dbReference>
<dbReference type="Gene3D" id="3.40.1280.10">
    <property type="match status" value="1"/>
</dbReference>
<feature type="binding site" evidence="7">
    <location>
        <position position="156"/>
    </location>
    <ligand>
        <name>S-adenosyl-L-methionine</name>
        <dbReference type="ChEBI" id="CHEBI:59789"/>
    </ligand>
</feature>
<evidence type="ECO:0000313" key="9">
    <source>
        <dbReference type="EMBL" id="GAA4756587.1"/>
    </source>
</evidence>
<proteinExistence type="inferred from homology"/>
<dbReference type="InterPro" id="IPR033671">
    <property type="entry name" value="TrmH"/>
</dbReference>
<dbReference type="InterPro" id="IPR029028">
    <property type="entry name" value="Alpha/beta_knot_MTases"/>
</dbReference>
<feature type="binding site" evidence="7">
    <location>
        <position position="165"/>
    </location>
    <ligand>
        <name>S-adenosyl-L-methionine</name>
        <dbReference type="ChEBI" id="CHEBI:59789"/>
    </ligand>
</feature>
<evidence type="ECO:0000313" key="10">
    <source>
        <dbReference type="Proteomes" id="UP001500141"/>
    </source>
</evidence>
<keyword evidence="4 7" id="KW-0949">S-adenosyl-L-methionine</keyword>
<evidence type="ECO:0000256" key="6">
    <source>
        <dbReference type="ARBA" id="ARBA00022884"/>
    </source>
</evidence>
<comment type="caution">
    <text evidence="7">Lacks conserved residue(s) required for the propagation of feature annotation.</text>
</comment>
<keyword evidence="2 7" id="KW-0489">Methyltransferase</keyword>
<protein>
    <recommendedName>
        <fullName evidence="7">tRNA (guanosine(18)-2'-O)-methyltransferase</fullName>
        <ecNumber evidence="7">2.1.1.34</ecNumber>
    </recommendedName>
    <alternativeName>
        <fullName evidence="7">tRNA [Gm18] methyltransferase</fullName>
    </alternativeName>
</protein>
<dbReference type="PANTHER" id="PTHR43453:SF1">
    <property type="entry name" value="TRNA_RRNA METHYLTRANSFERASE SPOU TYPE DOMAIN-CONTAINING PROTEIN"/>
    <property type="match status" value="1"/>
</dbReference>
<gene>
    <name evidence="7" type="primary">trmH</name>
    <name evidence="9" type="ORF">GCM10023230_00160</name>
</gene>
<keyword evidence="5 7" id="KW-0819">tRNA processing</keyword>
<comment type="catalytic activity">
    <reaction evidence="7">
        <text>guanosine(18) in tRNA + S-adenosyl-L-methionine = 2'-O-methylguanosine(18) in tRNA + S-adenosyl-L-homocysteine + H(+)</text>
        <dbReference type="Rhea" id="RHEA:20077"/>
        <dbReference type="Rhea" id="RHEA-COMP:10190"/>
        <dbReference type="Rhea" id="RHEA-COMP:10192"/>
        <dbReference type="ChEBI" id="CHEBI:15378"/>
        <dbReference type="ChEBI" id="CHEBI:57856"/>
        <dbReference type="ChEBI" id="CHEBI:59789"/>
        <dbReference type="ChEBI" id="CHEBI:74269"/>
        <dbReference type="ChEBI" id="CHEBI:74445"/>
        <dbReference type="EC" id="2.1.1.34"/>
    </reaction>
</comment>
<dbReference type="HAMAP" id="MF_02060">
    <property type="entry name" value="tRNA_methyltr_TrmH"/>
    <property type="match status" value="1"/>
</dbReference>